<reference evidence="6 7" key="1">
    <citation type="submission" date="2024-09" db="EMBL/GenBank/DDBJ databases">
        <authorList>
            <person name="Pan X."/>
        </authorList>
    </citation>
    <scope>NUCLEOTIDE SEQUENCE [LARGE SCALE GENOMIC DNA]</scope>
    <source>
        <strain evidence="6 7">B2969</strain>
    </source>
</reference>
<proteinExistence type="inferred from homology"/>
<feature type="domain" description="Polysaccharide lyase 8 N-terminal alpha-helical" evidence="5">
    <location>
        <begin position="66"/>
        <end position="356"/>
    </location>
</feature>
<dbReference type="InterPro" id="IPR008929">
    <property type="entry name" value="Chondroitin_lyas"/>
</dbReference>
<gene>
    <name evidence="6" type="ORF">ACH3VR_17105</name>
</gene>
<keyword evidence="3 6" id="KW-0456">Lyase</keyword>
<keyword evidence="2" id="KW-0732">Signal</keyword>
<dbReference type="InterPro" id="IPR011071">
    <property type="entry name" value="Lyase_8-like_C"/>
</dbReference>
<dbReference type="Proteomes" id="UP001610861">
    <property type="component" value="Unassembled WGS sequence"/>
</dbReference>
<dbReference type="PANTHER" id="PTHR38481:SF1">
    <property type="entry name" value="HYALURONATE LYASE"/>
    <property type="match status" value="1"/>
</dbReference>
<evidence type="ECO:0000259" key="5">
    <source>
        <dbReference type="Pfam" id="PF08124"/>
    </source>
</evidence>
<organism evidence="6 7">
    <name type="scientific">Microbacterium alkaliflavum</name>
    <dbReference type="NCBI Taxonomy" id="3248839"/>
    <lineage>
        <taxon>Bacteria</taxon>
        <taxon>Bacillati</taxon>
        <taxon>Actinomycetota</taxon>
        <taxon>Actinomycetes</taxon>
        <taxon>Micrococcales</taxon>
        <taxon>Microbacteriaceae</taxon>
        <taxon>Microbacterium</taxon>
    </lineage>
</organism>
<comment type="caution">
    <text evidence="6">The sequence shown here is derived from an EMBL/GenBank/DDBJ whole genome shotgun (WGS) entry which is preliminary data.</text>
</comment>
<dbReference type="SUPFAM" id="SSF74650">
    <property type="entry name" value="Galactose mutarotase-like"/>
    <property type="match status" value="1"/>
</dbReference>
<dbReference type="Gene3D" id="2.70.98.10">
    <property type="match status" value="1"/>
</dbReference>
<dbReference type="GO" id="GO:0016829">
    <property type="term" value="F:lyase activity"/>
    <property type="evidence" value="ECO:0007669"/>
    <property type="project" value="UniProtKB-KW"/>
</dbReference>
<dbReference type="InterPro" id="IPR038970">
    <property type="entry name" value="Lyase_8"/>
</dbReference>
<dbReference type="Gene3D" id="1.50.10.100">
    <property type="entry name" value="Chondroitin AC/alginate lyase"/>
    <property type="match status" value="1"/>
</dbReference>
<dbReference type="InterPro" id="IPR011013">
    <property type="entry name" value="Gal_mutarotase_sf_dom"/>
</dbReference>
<comment type="similarity">
    <text evidence="1">Belongs to the polysaccharide lyase 8 family.</text>
</comment>
<sequence>MSRPVSPYPHAIIAVIMTVTLTTAAIPLVGEPARASAADVYDAMRDRHVADLIGVVPGSDGVGDLSRSTDRVADAGDSAWRALRPTTSASTEPWPDLATGAASRQLYYAYQRTVAMATAFRTPDSALTGDLDLLADTISVAEWLNTYRYNTTVAKDGDWWFWEVGIPMEVNDLTSLLYARLTADQRSRYMAAVARFVPKPTRTGANLAWSAWIVALRGVLTAQPAKIDEAVSGIRPALRDTASGDGFRADGSFVQHDRFAYTGGYGLSLLETVSRLYYLVEGSPWESTDAADRSFYDRIESSYAPVMWCGDLLADVRGREISREASSDGAGGASVQGSALRLADTAPADVRETILSRAKQWLECSADTVSSVEAAGSRSDVVRARLLLADTGVRAASGGAGGAVALNGMDRFVSSDSRFGFSVSLSSSRIGGFESINDENLRGWYTGDGMTSLRVGTGGQFDGGYWATVNPYRMPGTTEDTMRRAAAEGSRYASPEAFVGALATPDGSTGIAVMNYNAYRSELAAKKTWFAFDDEIVCIGVGITSAGMSGYGWDGALTRVETVVDNRLARSADASLVVDGTAVGRDATTTRTATWAAISGAAESVGYYFPWPTKVTALDETRSGTWSAVNALTGSGRTVTGRYLTLVTSHGRNPAGAGYEYVVLPNATPAATAAYAQHPGVEILDRSPGHVAVHDTSSTTTGAVSFDPAADHPLVIDGAPLATWRGSGILSISETAATVTVSVADPSRISVSPVVVTVNRSVDVPGPSAGLTAATPLSDGLRLQFDPSGSEGRTLSVVLHKTAAPVSVRLDDTDPRIRYTGAWRSTSATGDFGGSIAFSSDPESAFSLDFTGTRITLEARLTASAGINEVAVDGVVLGRYDGYAPTTTFRQAVFTSPVLAAGAHTVTVTRTGTKSAASSGRNIILDSILIEATGPPQ</sequence>
<feature type="domain" description="Polysaccharide lyase family 8 central" evidence="4">
    <location>
        <begin position="408"/>
        <end position="667"/>
    </location>
</feature>
<keyword evidence="7" id="KW-1185">Reference proteome</keyword>
<dbReference type="RefSeq" id="WP_397557533.1">
    <property type="nucleotide sequence ID" value="NZ_JBIQWL010000007.1"/>
</dbReference>
<dbReference type="PANTHER" id="PTHR38481">
    <property type="entry name" value="HYALURONATE LYASE"/>
    <property type="match status" value="1"/>
</dbReference>
<dbReference type="InterPro" id="IPR012970">
    <property type="entry name" value="Lyase_8_alpha_N"/>
</dbReference>
<evidence type="ECO:0000256" key="3">
    <source>
        <dbReference type="ARBA" id="ARBA00023239"/>
    </source>
</evidence>
<protein>
    <submittedName>
        <fullName evidence="6">Polysaccharide lyase 8 family protein</fullName>
    </submittedName>
</protein>
<evidence type="ECO:0000256" key="2">
    <source>
        <dbReference type="ARBA" id="ARBA00022729"/>
    </source>
</evidence>
<dbReference type="Gene3D" id="2.60.120.260">
    <property type="entry name" value="Galactose-binding domain-like"/>
    <property type="match status" value="1"/>
</dbReference>
<dbReference type="SUPFAM" id="SSF48230">
    <property type="entry name" value="Chondroitin AC/alginate lyase"/>
    <property type="match status" value="1"/>
</dbReference>
<dbReference type="Pfam" id="PF08124">
    <property type="entry name" value="Lyase_8_N"/>
    <property type="match status" value="1"/>
</dbReference>
<dbReference type="InterPro" id="IPR014718">
    <property type="entry name" value="GH-type_carb-bd"/>
</dbReference>
<dbReference type="EMBL" id="JBIQWL010000007">
    <property type="protein sequence ID" value="MFH8252086.1"/>
    <property type="molecule type" value="Genomic_DNA"/>
</dbReference>
<dbReference type="InterPro" id="IPR003159">
    <property type="entry name" value="Lyase_8_central_dom"/>
</dbReference>
<evidence type="ECO:0000313" key="6">
    <source>
        <dbReference type="EMBL" id="MFH8252086.1"/>
    </source>
</evidence>
<dbReference type="SUPFAM" id="SSF49863">
    <property type="entry name" value="Hyaluronate lyase-like, C-terminal domain"/>
    <property type="match status" value="1"/>
</dbReference>
<evidence type="ECO:0000259" key="4">
    <source>
        <dbReference type="Pfam" id="PF02278"/>
    </source>
</evidence>
<accession>A0ABW7QB13</accession>
<evidence type="ECO:0000313" key="7">
    <source>
        <dbReference type="Proteomes" id="UP001610861"/>
    </source>
</evidence>
<name>A0ABW7QB13_9MICO</name>
<evidence type="ECO:0000256" key="1">
    <source>
        <dbReference type="ARBA" id="ARBA00006699"/>
    </source>
</evidence>
<dbReference type="CDD" id="cd01083">
    <property type="entry name" value="GAG_Lyase"/>
    <property type="match status" value="1"/>
</dbReference>
<dbReference type="Gene3D" id="2.60.220.10">
    <property type="entry name" value="Polysaccharide lyase family 8-like, C-terminal"/>
    <property type="match status" value="1"/>
</dbReference>
<dbReference type="Pfam" id="PF02278">
    <property type="entry name" value="Lyase_8"/>
    <property type="match status" value="1"/>
</dbReference>